<keyword evidence="3" id="KW-1185">Reference proteome</keyword>
<dbReference type="Proteomes" id="UP000650628">
    <property type="component" value="Unassembled WGS sequence"/>
</dbReference>
<gene>
    <name evidence="2" type="ORF">Pmi06nite_52410</name>
</gene>
<dbReference type="AlphaFoldDB" id="A0A8J3TWP4"/>
<evidence type="ECO:0000256" key="1">
    <source>
        <dbReference type="SAM" id="MobiDB-lite"/>
    </source>
</evidence>
<reference evidence="2 3" key="1">
    <citation type="submission" date="2021-01" db="EMBL/GenBank/DDBJ databases">
        <title>Whole genome shotgun sequence of Planotetraspora mira NBRC 15435.</title>
        <authorList>
            <person name="Komaki H."/>
            <person name="Tamura T."/>
        </authorList>
    </citation>
    <scope>NUCLEOTIDE SEQUENCE [LARGE SCALE GENOMIC DNA]</scope>
    <source>
        <strain evidence="2 3">NBRC 15435</strain>
    </source>
</reference>
<feature type="region of interest" description="Disordered" evidence="1">
    <location>
        <begin position="1"/>
        <end position="32"/>
    </location>
</feature>
<proteinExistence type="predicted"/>
<comment type="caution">
    <text evidence="2">The sequence shown here is derived from an EMBL/GenBank/DDBJ whole genome shotgun (WGS) entry which is preliminary data.</text>
</comment>
<sequence>MDLCPRARMSGINRHRLPHTASSAAKEDALPHARDQRRNLMCPKAAGLAPCGAFCFKGTT</sequence>
<evidence type="ECO:0000313" key="3">
    <source>
        <dbReference type="Proteomes" id="UP000650628"/>
    </source>
</evidence>
<dbReference type="EMBL" id="BOOO01000031">
    <property type="protein sequence ID" value="GII31799.1"/>
    <property type="molecule type" value="Genomic_DNA"/>
</dbReference>
<name>A0A8J3TWP4_9ACTN</name>
<evidence type="ECO:0000313" key="2">
    <source>
        <dbReference type="EMBL" id="GII31799.1"/>
    </source>
</evidence>
<accession>A0A8J3TWP4</accession>
<protein>
    <submittedName>
        <fullName evidence="2">Uncharacterized protein</fullName>
    </submittedName>
</protein>
<organism evidence="2 3">
    <name type="scientific">Planotetraspora mira</name>
    <dbReference type="NCBI Taxonomy" id="58121"/>
    <lineage>
        <taxon>Bacteria</taxon>
        <taxon>Bacillati</taxon>
        <taxon>Actinomycetota</taxon>
        <taxon>Actinomycetes</taxon>
        <taxon>Streptosporangiales</taxon>
        <taxon>Streptosporangiaceae</taxon>
        <taxon>Planotetraspora</taxon>
    </lineage>
</organism>